<name>A0A0A9FVB4_ARUDO</name>
<dbReference type="GO" id="GO:0000423">
    <property type="term" value="P:mitophagy"/>
    <property type="evidence" value="ECO:0007669"/>
    <property type="project" value="TreeGrafter"/>
</dbReference>
<accession>A0A0A9FVB4</accession>
<dbReference type="GO" id="GO:0030674">
    <property type="term" value="F:protein-macromolecule adaptor activity"/>
    <property type="evidence" value="ECO:0007669"/>
    <property type="project" value="TreeGrafter"/>
</dbReference>
<reference evidence="2" key="2">
    <citation type="journal article" date="2015" name="Data Brief">
        <title>Shoot transcriptome of the giant reed, Arundo donax.</title>
        <authorList>
            <person name="Barrero R.A."/>
            <person name="Guerrero F.D."/>
            <person name="Moolhuijzen P."/>
            <person name="Goolsby J.A."/>
            <person name="Tidwell J."/>
            <person name="Bellgard S.E."/>
            <person name="Bellgard M.I."/>
        </authorList>
    </citation>
    <scope>NUCLEOTIDE SEQUENCE</scope>
    <source>
        <tissue evidence="2">Shoot tissue taken approximately 20 cm above the soil surface</tissue>
    </source>
</reference>
<feature type="compositionally biased region" description="Low complexity" evidence="1">
    <location>
        <begin position="137"/>
        <end position="151"/>
    </location>
</feature>
<dbReference type="PANTHER" id="PTHR12768:SF4">
    <property type="entry name" value="BECLIN-1"/>
    <property type="match status" value="1"/>
</dbReference>
<feature type="region of interest" description="Disordered" evidence="1">
    <location>
        <begin position="129"/>
        <end position="151"/>
    </location>
</feature>
<dbReference type="AlphaFoldDB" id="A0A0A9FVB4"/>
<organism evidence="2">
    <name type="scientific">Arundo donax</name>
    <name type="common">Giant reed</name>
    <name type="synonym">Donax arundinaceus</name>
    <dbReference type="NCBI Taxonomy" id="35708"/>
    <lineage>
        <taxon>Eukaryota</taxon>
        <taxon>Viridiplantae</taxon>
        <taxon>Streptophyta</taxon>
        <taxon>Embryophyta</taxon>
        <taxon>Tracheophyta</taxon>
        <taxon>Spermatophyta</taxon>
        <taxon>Magnoliopsida</taxon>
        <taxon>Liliopsida</taxon>
        <taxon>Poales</taxon>
        <taxon>Poaceae</taxon>
        <taxon>PACMAD clade</taxon>
        <taxon>Arundinoideae</taxon>
        <taxon>Arundineae</taxon>
        <taxon>Arundo</taxon>
    </lineage>
</organism>
<dbReference type="GO" id="GO:0000407">
    <property type="term" value="C:phagophore assembly site"/>
    <property type="evidence" value="ECO:0007669"/>
    <property type="project" value="TreeGrafter"/>
</dbReference>
<dbReference type="GO" id="GO:0000045">
    <property type="term" value="P:autophagosome assembly"/>
    <property type="evidence" value="ECO:0007669"/>
    <property type="project" value="TreeGrafter"/>
</dbReference>
<dbReference type="GO" id="GO:0043548">
    <property type="term" value="F:phosphatidylinositol 3-kinase binding"/>
    <property type="evidence" value="ECO:0007669"/>
    <property type="project" value="TreeGrafter"/>
</dbReference>
<sequence length="171" mass="17810">MARGEMKKPPAGGKGGAADLWLPRFKCQECHRAFVVVGAESFADRLPAHAASGMQASAVQGSIMGASRMYKSYVVLSKKNRSLGPGIPPRSPSAVAPHIEPNQSSRAIDGSYIMLPPPAASIYKTSSYEGGGAQLQSSSVNSSSPSPGNNSGFFSSVSVLKRAFEFATSSN</sequence>
<protein>
    <submittedName>
        <fullName evidence="2">Uncharacterized protein</fullName>
    </submittedName>
</protein>
<dbReference type="GO" id="GO:0006995">
    <property type="term" value="P:cellular response to nitrogen starvation"/>
    <property type="evidence" value="ECO:0007669"/>
    <property type="project" value="TreeGrafter"/>
</dbReference>
<feature type="region of interest" description="Disordered" evidence="1">
    <location>
        <begin position="82"/>
        <end position="101"/>
    </location>
</feature>
<reference evidence="2" key="1">
    <citation type="submission" date="2014-09" db="EMBL/GenBank/DDBJ databases">
        <authorList>
            <person name="Magalhaes I.L.F."/>
            <person name="Oliveira U."/>
            <person name="Santos F.R."/>
            <person name="Vidigal T.H.D.A."/>
            <person name="Brescovit A.D."/>
            <person name="Santos A.J."/>
        </authorList>
    </citation>
    <scope>NUCLEOTIDE SEQUENCE</scope>
    <source>
        <tissue evidence="2">Shoot tissue taken approximately 20 cm above the soil surface</tissue>
    </source>
</reference>
<evidence type="ECO:0000313" key="2">
    <source>
        <dbReference type="EMBL" id="JAE15154.1"/>
    </source>
</evidence>
<dbReference type="InterPro" id="IPR007243">
    <property type="entry name" value="Atg6/Beclin"/>
</dbReference>
<dbReference type="GO" id="GO:0034271">
    <property type="term" value="C:phosphatidylinositol 3-kinase complex, class III, type I"/>
    <property type="evidence" value="ECO:0007669"/>
    <property type="project" value="TreeGrafter"/>
</dbReference>
<dbReference type="EMBL" id="GBRH01182742">
    <property type="protein sequence ID" value="JAE15154.1"/>
    <property type="molecule type" value="Transcribed_RNA"/>
</dbReference>
<dbReference type="PANTHER" id="PTHR12768">
    <property type="entry name" value="BECLIN 1"/>
    <property type="match status" value="1"/>
</dbReference>
<dbReference type="GO" id="GO:0045324">
    <property type="term" value="P:late endosome to vacuole transport"/>
    <property type="evidence" value="ECO:0007669"/>
    <property type="project" value="TreeGrafter"/>
</dbReference>
<evidence type="ECO:0000256" key="1">
    <source>
        <dbReference type="SAM" id="MobiDB-lite"/>
    </source>
</evidence>
<proteinExistence type="predicted"/>
<dbReference type="GO" id="GO:0034272">
    <property type="term" value="C:phosphatidylinositol 3-kinase complex, class III, type II"/>
    <property type="evidence" value="ECO:0007669"/>
    <property type="project" value="TreeGrafter"/>
</dbReference>